<feature type="region of interest" description="Disordered" evidence="4">
    <location>
        <begin position="92"/>
        <end position="122"/>
    </location>
</feature>
<reference evidence="5" key="1">
    <citation type="submission" date="2023-10" db="EMBL/GenBank/DDBJ databases">
        <authorList>
            <person name="Chen Y."/>
            <person name="Shah S."/>
            <person name="Dougan E. K."/>
            <person name="Thang M."/>
            <person name="Chan C."/>
        </authorList>
    </citation>
    <scope>NUCLEOTIDE SEQUENCE [LARGE SCALE GENOMIC DNA]</scope>
</reference>
<gene>
    <name evidence="5" type="ORF">PCOR1329_LOCUS85560</name>
</gene>
<keyword evidence="1" id="KW-0677">Repeat</keyword>
<evidence type="ECO:0000256" key="4">
    <source>
        <dbReference type="SAM" id="MobiDB-lite"/>
    </source>
</evidence>
<evidence type="ECO:0000313" key="5">
    <source>
        <dbReference type="EMBL" id="CAK0911800.1"/>
    </source>
</evidence>
<dbReference type="PANTHER" id="PTHR24171">
    <property type="entry name" value="ANKYRIN REPEAT DOMAIN-CONTAINING PROTEIN 39-RELATED"/>
    <property type="match status" value="1"/>
</dbReference>
<dbReference type="InterPro" id="IPR036770">
    <property type="entry name" value="Ankyrin_rpt-contain_sf"/>
</dbReference>
<dbReference type="EMBL" id="CAUYUJ010022645">
    <property type="protein sequence ID" value="CAK0911800.1"/>
    <property type="molecule type" value="Genomic_DNA"/>
</dbReference>
<dbReference type="SUPFAM" id="SSF48403">
    <property type="entry name" value="Ankyrin repeat"/>
    <property type="match status" value="1"/>
</dbReference>
<feature type="non-terminal residue" evidence="5">
    <location>
        <position position="1"/>
    </location>
</feature>
<feature type="non-terminal residue" evidence="5">
    <location>
        <position position="122"/>
    </location>
</feature>
<evidence type="ECO:0000256" key="1">
    <source>
        <dbReference type="ARBA" id="ARBA00022737"/>
    </source>
</evidence>
<evidence type="ECO:0000256" key="2">
    <source>
        <dbReference type="ARBA" id="ARBA00023043"/>
    </source>
</evidence>
<keyword evidence="6" id="KW-1185">Reference proteome</keyword>
<dbReference type="InterPro" id="IPR002110">
    <property type="entry name" value="Ankyrin_rpt"/>
</dbReference>
<evidence type="ECO:0000313" key="6">
    <source>
        <dbReference type="Proteomes" id="UP001189429"/>
    </source>
</evidence>
<comment type="caution">
    <text evidence="5">The sequence shown here is derived from an EMBL/GenBank/DDBJ whole genome shotgun (WGS) entry which is preliminary data.</text>
</comment>
<dbReference type="PROSITE" id="PS50297">
    <property type="entry name" value="ANK_REP_REGION"/>
    <property type="match status" value="1"/>
</dbReference>
<keyword evidence="2 3" id="KW-0040">ANK repeat</keyword>
<dbReference type="Pfam" id="PF12796">
    <property type="entry name" value="Ank_2"/>
    <property type="match status" value="1"/>
</dbReference>
<dbReference type="Gene3D" id="1.25.40.20">
    <property type="entry name" value="Ankyrin repeat-containing domain"/>
    <property type="match status" value="1"/>
</dbReference>
<organism evidence="5 6">
    <name type="scientific">Prorocentrum cordatum</name>
    <dbReference type="NCBI Taxonomy" id="2364126"/>
    <lineage>
        <taxon>Eukaryota</taxon>
        <taxon>Sar</taxon>
        <taxon>Alveolata</taxon>
        <taxon>Dinophyceae</taxon>
        <taxon>Prorocentrales</taxon>
        <taxon>Prorocentraceae</taxon>
        <taxon>Prorocentrum</taxon>
    </lineage>
</organism>
<protein>
    <submittedName>
        <fullName evidence="5">Uncharacterized protein</fullName>
    </submittedName>
</protein>
<dbReference type="Proteomes" id="UP001189429">
    <property type="component" value="Unassembled WGS sequence"/>
</dbReference>
<evidence type="ECO:0000256" key="3">
    <source>
        <dbReference type="PROSITE-ProRule" id="PRU00023"/>
    </source>
</evidence>
<accession>A0ABN9YKK6</accession>
<name>A0ABN9YKK6_9DINO</name>
<feature type="repeat" description="ANK" evidence="3">
    <location>
        <begin position="32"/>
        <end position="64"/>
    </location>
</feature>
<sequence length="122" mass="12312">AALEGSAPLVEYFLENLPEGYGAQCANAPDHGGDCPLHLAAYGGHLPVVLLLARAGADQTLVNAGGHTPVDLAQAARMWEVFNCLVERGRKEGGGAGRAETGAAPASGSLGQNQIRAAPSGP</sequence>
<proteinExistence type="predicted"/>
<dbReference type="PROSITE" id="PS50088">
    <property type="entry name" value="ANK_REPEAT"/>
    <property type="match status" value="1"/>
</dbReference>